<evidence type="ECO:0000256" key="3">
    <source>
        <dbReference type="ARBA" id="ARBA00007572"/>
    </source>
</evidence>
<dbReference type="GO" id="GO:0046872">
    <property type="term" value="F:metal ion binding"/>
    <property type="evidence" value="ECO:0007669"/>
    <property type="project" value="UniProtKB-KW"/>
</dbReference>
<dbReference type="CDD" id="cd07903">
    <property type="entry name" value="Adenylation_DNA_ligase_IV"/>
    <property type="match status" value="1"/>
</dbReference>
<dbReference type="SUPFAM" id="SSF50249">
    <property type="entry name" value="Nucleic acid-binding proteins"/>
    <property type="match status" value="1"/>
</dbReference>
<dbReference type="InterPro" id="IPR044125">
    <property type="entry name" value="Adenylation_DNA_ligase_IV"/>
</dbReference>
<dbReference type="OrthoDB" id="151490at2759"/>
<evidence type="ECO:0000256" key="1">
    <source>
        <dbReference type="ARBA" id="ARBA00001946"/>
    </source>
</evidence>
<dbReference type="GO" id="GO:0006310">
    <property type="term" value="P:DNA recombination"/>
    <property type="evidence" value="ECO:0007669"/>
    <property type="project" value="UniProtKB-KW"/>
</dbReference>
<evidence type="ECO:0000256" key="14">
    <source>
        <dbReference type="ARBA" id="ARBA00034003"/>
    </source>
</evidence>
<dbReference type="GO" id="GO:0005524">
    <property type="term" value="F:ATP binding"/>
    <property type="evidence" value="ECO:0007669"/>
    <property type="project" value="UniProtKB-KW"/>
</dbReference>
<evidence type="ECO:0000256" key="13">
    <source>
        <dbReference type="ARBA" id="ARBA00023242"/>
    </source>
</evidence>
<keyword evidence="13" id="KW-0539">Nucleus</keyword>
<sequence length="1065" mass="118029">MAFSPSEEGNKIADIFPFGILCKFLEQVSSIDGAKKKRDCISLFIQKWADKYRGSGGNVGPIAGSLGSFFPVLRLLIPSADRTRPAYGVGESTMARMLIKAFGLAPKGSDAARMLKKSRTLSKRAAREDLADIVQCVLRGHCATESSYTISVQKIHDILDALASSPSYDQKLEIISRFVRNVTILELKWFVRIVSRRDLSLGVVDKAWLRCLHPAAPSIWDVTQDLCVVCQRIAYINPKLALPDVNSKLKSVELFTAFKPMLCSRANSVDEICMAYQQEFSGSVDAGLCLEVKYDGERVQLHKSDANYRFWSRAGREWSWSYGERGDSSKGSLTYRLHANGTTFANHVIDCILDGEMLAFNRLTGRFVTKATGYDVKRAGFDCQSDSSKDVMPCFIVFDVLYLNGQLLTEMPLSQRKRTLLTIFPSVKSTCEEISSEVETCFRSTNNHADDDNLEDYPSQQDQILSLFAVKKGALYLGGFLLTQPDKTRLARCFDTWVQHGAEGMVAKALCTPYTPNGRTGAGWWKLKPDYVLGLCADLDCLLVGAYADTSAATCMTMFSAFLCAVVNDGDSAKIENKRRRLQSDHPSPPSFLTFCQVSCGLKHNQLESLNRRLAPHWRQYDRRKINCNETEWLRVSGERPDFWIPPRHSLVLQIHAAEMIPSASYSAGLTLRFPRIVAIREGKTWEDVASISEIRKLYHDTKGKMVKGKTVQSSEDEDNKSDADSDEDKKPSSYTTPETASTIGVSTRRVKTPSKSSTSLLTRYCHPLRDPVEIESSTFADVEFCLYISSRFSGPSAGLETKSDLENAILKRSGKVVQNAGSDTTYIVADRITAKISNFIEATRKGTGRGKEGGYDIVSTGWLIQCIQANRLLPLRKDQVFATRPSTTLQLDGACEGTHNDFADLDTSGPSSDHHARSISPSRLRAGLFAQTPVRRLPTDEYIQLFKGCDFSDLALPLCGVSIVLYGSVDTSPQLKLMIADLRSLQAIVHGPLTDISSLLSERTGTVTHVVMMNEKVHGFEIEPALEEIRKKLGQASLPIAVTLEWAMGCASHKTLLPVSGFHL</sequence>
<feature type="compositionally biased region" description="Polar residues" evidence="17">
    <location>
        <begin position="733"/>
        <end position="746"/>
    </location>
</feature>
<evidence type="ECO:0000256" key="4">
    <source>
        <dbReference type="ARBA" id="ARBA00022598"/>
    </source>
</evidence>
<evidence type="ECO:0000313" key="20">
    <source>
        <dbReference type="EMBL" id="VDK36036.1"/>
    </source>
</evidence>
<evidence type="ECO:0000259" key="18">
    <source>
        <dbReference type="PROSITE" id="PS50160"/>
    </source>
</evidence>
<dbReference type="PANTHER" id="PTHR45997">
    <property type="entry name" value="DNA LIGASE 4"/>
    <property type="match status" value="1"/>
</dbReference>
<keyword evidence="5" id="KW-0479">Metal-binding</keyword>
<dbReference type="GO" id="GO:0006297">
    <property type="term" value="P:nucleotide-excision repair, DNA gap filling"/>
    <property type="evidence" value="ECO:0007669"/>
    <property type="project" value="TreeGrafter"/>
</dbReference>
<evidence type="ECO:0000256" key="2">
    <source>
        <dbReference type="ARBA" id="ARBA00004123"/>
    </source>
</evidence>
<dbReference type="GO" id="GO:0005958">
    <property type="term" value="C:DNA-dependent protein kinase-DNA ligase 4 complex"/>
    <property type="evidence" value="ECO:0007669"/>
    <property type="project" value="TreeGrafter"/>
</dbReference>
<keyword evidence="4 15" id="KW-0436">Ligase</keyword>
<protein>
    <recommendedName>
        <fullName evidence="15">DNA ligase</fullName>
        <ecNumber evidence="15">6.5.1.1</ecNumber>
    </recommendedName>
</protein>
<dbReference type="InterPro" id="IPR000977">
    <property type="entry name" value="DNA_ligase_ATP-dep"/>
</dbReference>
<evidence type="ECO:0000256" key="17">
    <source>
        <dbReference type="SAM" id="MobiDB-lite"/>
    </source>
</evidence>
<feature type="compositionally biased region" description="Basic and acidic residues" evidence="17">
    <location>
        <begin position="721"/>
        <end position="732"/>
    </location>
</feature>
<dbReference type="InterPro" id="IPR001357">
    <property type="entry name" value="BRCT_dom"/>
</dbReference>
<dbReference type="InterPro" id="IPR029710">
    <property type="entry name" value="LIG4"/>
</dbReference>
<dbReference type="PROSITE" id="PS50160">
    <property type="entry name" value="DNA_LIGASE_A3"/>
    <property type="match status" value="1"/>
</dbReference>
<evidence type="ECO:0000256" key="12">
    <source>
        <dbReference type="ARBA" id="ARBA00023204"/>
    </source>
</evidence>
<dbReference type="NCBIfam" id="TIGR00574">
    <property type="entry name" value="dnl1"/>
    <property type="match status" value="1"/>
</dbReference>
<dbReference type="PANTHER" id="PTHR45997:SF1">
    <property type="entry name" value="DNA LIGASE 4"/>
    <property type="match status" value="1"/>
</dbReference>
<evidence type="ECO:0000256" key="8">
    <source>
        <dbReference type="ARBA" id="ARBA00022763"/>
    </source>
</evidence>
<dbReference type="Gene3D" id="1.10.3260.10">
    <property type="entry name" value="DNA ligase, ATP-dependent, N-terminal domain"/>
    <property type="match status" value="1"/>
</dbReference>
<dbReference type="Gene3D" id="3.40.50.10190">
    <property type="entry name" value="BRCT domain"/>
    <property type="match status" value="1"/>
</dbReference>
<proteinExistence type="inferred from homology"/>
<evidence type="ECO:0000256" key="16">
    <source>
        <dbReference type="RuleBase" id="RU004196"/>
    </source>
</evidence>
<gene>
    <name evidence="20" type="ORF">TASK_LOCUS6042</name>
</gene>
<dbReference type="PROSITE" id="PS50172">
    <property type="entry name" value="BRCT"/>
    <property type="match status" value="1"/>
</dbReference>
<keyword evidence="9 15" id="KW-0067">ATP-binding</keyword>
<dbReference type="GO" id="GO:0003910">
    <property type="term" value="F:DNA ligase (ATP) activity"/>
    <property type="evidence" value="ECO:0007669"/>
    <property type="project" value="UniProtKB-EC"/>
</dbReference>
<keyword evidence="12 15" id="KW-0234">DNA repair</keyword>
<accession>A0A0R3W726</accession>
<dbReference type="Proteomes" id="UP000282613">
    <property type="component" value="Unassembled WGS sequence"/>
</dbReference>
<dbReference type="InterPro" id="IPR036599">
    <property type="entry name" value="DNA_ligase_N_sf"/>
</dbReference>
<keyword evidence="21" id="KW-1185">Reference proteome</keyword>
<dbReference type="Pfam" id="PF04679">
    <property type="entry name" value="DNA_ligase_A_C"/>
    <property type="match status" value="1"/>
</dbReference>
<keyword evidence="7 15" id="KW-0547">Nucleotide-binding</keyword>
<dbReference type="InterPro" id="IPR012308">
    <property type="entry name" value="DNA_ligase_ATP-dep_N"/>
</dbReference>
<reference evidence="22" key="1">
    <citation type="submission" date="2017-02" db="UniProtKB">
        <authorList>
            <consortium name="WormBaseParasite"/>
        </authorList>
    </citation>
    <scope>IDENTIFICATION</scope>
</reference>
<dbReference type="GO" id="GO:0006303">
    <property type="term" value="P:double-strand break repair via nonhomologous end joining"/>
    <property type="evidence" value="ECO:0007669"/>
    <property type="project" value="TreeGrafter"/>
</dbReference>
<evidence type="ECO:0000259" key="19">
    <source>
        <dbReference type="PROSITE" id="PS50172"/>
    </source>
</evidence>
<dbReference type="WBParaSite" id="TASK_0000604101-mRNA-1">
    <property type="protein sequence ID" value="TASK_0000604101-mRNA-1"/>
    <property type="gene ID" value="TASK_0000604101"/>
</dbReference>
<evidence type="ECO:0000256" key="7">
    <source>
        <dbReference type="ARBA" id="ARBA00022741"/>
    </source>
</evidence>
<keyword evidence="8 15" id="KW-0227">DNA damage</keyword>
<dbReference type="PROSITE" id="PS00697">
    <property type="entry name" value="DNA_LIGASE_A1"/>
    <property type="match status" value="1"/>
</dbReference>
<dbReference type="EC" id="6.5.1.1" evidence="15"/>
<dbReference type="GO" id="GO:0071897">
    <property type="term" value="P:DNA biosynthetic process"/>
    <property type="evidence" value="ECO:0007669"/>
    <property type="project" value="InterPro"/>
</dbReference>
<dbReference type="STRING" id="60517.A0A0R3W726"/>
<dbReference type="InterPro" id="IPR036420">
    <property type="entry name" value="BRCT_dom_sf"/>
</dbReference>
<evidence type="ECO:0000256" key="5">
    <source>
        <dbReference type="ARBA" id="ARBA00022723"/>
    </source>
</evidence>
<dbReference type="Pfam" id="PF01068">
    <property type="entry name" value="DNA_ligase_A_M"/>
    <property type="match status" value="1"/>
</dbReference>
<dbReference type="EMBL" id="UYRS01018464">
    <property type="protein sequence ID" value="VDK36036.1"/>
    <property type="molecule type" value="Genomic_DNA"/>
</dbReference>
<name>A0A0R3W726_TAEAS</name>
<organism evidence="22">
    <name type="scientific">Taenia asiatica</name>
    <name type="common">Asian tapeworm</name>
    <dbReference type="NCBI Taxonomy" id="60517"/>
    <lineage>
        <taxon>Eukaryota</taxon>
        <taxon>Metazoa</taxon>
        <taxon>Spiralia</taxon>
        <taxon>Lophotrochozoa</taxon>
        <taxon>Platyhelminthes</taxon>
        <taxon>Cestoda</taxon>
        <taxon>Eucestoda</taxon>
        <taxon>Cyclophyllidea</taxon>
        <taxon>Taeniidae</taxon>
        <taxon>Taenia</taxon>
    </lineage>
</organism>
<keyword evidence="6" id="KW-0677">Repeat</keyword>
<evidence type="ECO:0000256" key="6">
    <source>
        <dbReference type="ARBA" id="ARBA00022737"/>
    </source>
</evidence>
<keyword evidence="11 15" id="KW-0233">DNA recombination</keyword>
<evidence type="ECO:0000313" key="22">
    <source>
        <dbReference type="WBParaSite" id="TASK_0000604101-mRNA-1"/>
    </source>
</evidence>
<feature type="domain" description="ATP-dependent DNA ligase family profile" evidence="18">
    <location>
        <begin position="386"/>
        <end position="568"/>
    </location>
</feature>
<evidence type="ECO:0000313" key="21">
    <source>
        <dbReference type="Proteomes" id="UP000282613"/>
    </source>
</evidence>
<reference evidence="20 21" key="2">
    <citation type="submission" date="2018-11" db="EMBL/GenBank/DDBJ databases">
        <authorList>
            <consortium name="Pathogen Informatics"/>
        </authorList>
    </citation>
    <scope>NUCLEOTIDE SEQUENCE [LARGE SCALE GENOMIC DNA]</scope>
</reference>
<feature type="domain" description="BRCT" evidence="19">
    <location>
        <begin position="775"/>
        <end position="881"/>
    </location>
</feature>
<comment type="subcellular location">
    <subcellularLocation>
        <location evidence="2">Nucleus</location>
    </subcellularLocation>
</comment>
<dbReference type="SUPFAM" id="SSF52113">
    <property type="entry name" value="BRCT domain"/>
    <property type="match status" value="1"/>
</dbReference>
<comment type="catalytic activity">
    <reaction evidence="14 15">
        <text>ATP + (deoxyribonucleotide)n-3'-hydroxyl + 5'-phospho-(deoxyribonucleotide)m = (deoxyribonucleotide)n+m + AMP + diphosphate.</text>
        <dbReference type="EC" id="6.5.1.1"/>
    </reaction>
</comment>
<dbReference type="Gene3D" id="3.30.470.30">
    <property type="entry name" value="DNA ligase/mRNA capping enzyme"/>
    <property type="match status" value="1"/>
</dbReference>
<dbReference type="GO" id="GO:0032807">
    <property type="term" value="C:DNA ligase IV complex"/>
    <property type="evidence" value="ECO:0007669"/>
    <property type="project" value="TreeGrafter"/>
</dbReference>
<feature type="region of interest" description="Disordered" evidence="17">
    <location>
        <begin position="706"/>
        <end position="757"/>
    </location>
</feature>
<comment type="cofactor">
    <cofactor evidence="1">
        <name>Mg(2+)</name>
        <dbReference type="ChEBI" id="CHEBI:18420"/>
    </cofactor>
</comment>
<dbReference type="InterPro" id="IPR012310">
    <property type="entry name" value="DNA_ligase_ATP-dep_cent"/>
</dbReference>
<evidence type="ECO:0000256" key="15">
    <source>
        <dbReference type="RuleBase" id="RU000617"/>
    </source>
</evidence>
<evidence type="ECO:0000256" key="9">
    <source>
        <dbReference type="ARBA" id="ARBA00022840"/>
    </source>
</evidence>
<dbReference type="InterPro" id="IPR012309">
    <property type="entry name" value="DNA_ligase_ATP-dep_C"/>
</dbReference>
<dbReference type="Gene3D" id="2.40.50.140">
    <property type="entry name" value="Nucleic acid-binding proteins"/>
    <property type="match status" value="1"/>
</dbReference>
<dbReference type="AlphaFoldDB" id="A0A0R3W726"/>
<evidence type="ECO:0000256" key="10">
    <source>
        <dbReference type="ARBA" id="ARBA00022842"/>
    </source>
</evidence>
<dbReference type="Pfam" id="PF04675">
    <property type="entry name" value="DNA_ligase_A_N"/>
    <property type="match status" value="1"/>
</dbReference>
<evidence type="ECO:0000256" key="11">
    <source>
        <dbReference type="ARBA" id="ARBA00023172"/>
    </source>
</evidence>
<dbReference type="SUPFAM" id="SSF56091">
    <property type="entry name" value="DNA ligase/mRNA capping enzyme, catalytic domain"/>
    <property type="match status" value="1"/>
</dbReference>
<keyword evidence="10" id="KW-0460">Magnesium</keyword>
<dbReference type="GO" id="GO:0003677">
    <property type="term" value="F:DNA binding"/>
    <property type="evidence" value="ECO:0007669"/>
    <property type="project" value="InterPro"/>
</dbReference>
<dbReference type="InterPro" id="IPR016059">
    <property type="entry name" value="DNA_ligase_ATP-dep_CS"/>
</dbReference>
<dbReference type="InterPro" id="IPR012340">
    <property type="entry name" value="NA-bd_OB-fold"/>
</dbReference>
<comment type="similarity">
    <text evidence="3 16">Belongs to the ATP-dependent DNA ligase family.</text>
</comment>